<comment type="caution">
    <text evidence="13">The sequence shown here is derived from an EMBL/GenBank/DDBJ whole genome shotgun (WGS) entry which is preliminary data.</text>
</comment>
<feature type="compositionally biased region" description="Basic and acidic residues" evidence="10">
    <location>
        <begin position="19"/>
        <end position="28"/>
    </location>
</feature>
<dbReference type="FunFam" id="3.80.10.10:FF:000041">
    <property type="entry name" value="LRR receptor-like serine/threonine-protein kinase ERECTA"/>
    <property type="match status" value="1"/>
</dbReference>
<dbReference type="InterPro" id="IPR001611">
    <property type="entry name" value="Leu-rich_rpt"/>
</dbReference>
<comment type="similarity">
    <text evidence="2">Belongs to the peptidase C19 family.</text>
</comment>
<dbReference type="FunFam" id="3.30.200.20:FF:000466">
    <property type="entry name" value="Putative LRR receptor-like serine/threonine-protein kinase"/>
    <property type="match status" value="1"/>
</dbReference>
<dbReference type="Proteomes" id="UP000326396">
    <property type="component" value="Linkage Group LG9"/>
</dbReference>
<feature type="region of interest" description="Disordered" evidence="10">
    <location>
        <begin position="482"/>
        <end position="531"/>
    </location>
</feature>
<dbReference type="Gene3D" id="3.90.70.10">
    <property type="entry name" value="Cysteine proteinases"/>
    <property type="match status" value="1"/>
</dbReference>
<feature type="domain" description="Protein kinase" evidence="11">
    <location>
        <begin position="1063"/>
        <end position="1364"/>
    </location>
</feature>
<dbReference type="PROSITE" id="PS00972">
    <property type="entry name" value="USP_1"/>
    <property type="match status" value="1"/>
</dbReference>
<dbReference type="Pfam" id="PF00560">
    <property type="entry name" value="LRR_1"/>
    <property type="match status" value="2"/>
</dbReference>
<gene>
    <name evidence="13" type="ORF">E3N88_41215</name>
</gene>
<feature type="compositionally biased region" description="Polar residues" evidence="10">
    <location>
        <begin position="508"/>
        <end position="526"/>
    </location>
</feature>
<dbReference type="CDD" id="cd02661">
    <property type="entry name" value="Peptidase_C19E"/>
    <property type="match status" value="1"/>
</dbReference>
<dbReference type="Pfam" id="PF00443">
    <property type="entry name" value="UCH"/>
    <property type="match status" value="1"/>
</dbReference>
<dbReference type="Gene3D" id="3.30.200.20">
    <property type="entry name" value="Phosphorylase Kinase, domain 1"/>
    <property type="match status" value="1"/>
</dbReference>
<comment type="subcellular location">
    <subcellularLocation>
        <location evidence="1">Membrane</location>
        <topology evidence="1">Single-pass type I membrane protein</topology>
    </subcellularLocation>
</comment>
<feature type="domain" description="USP" evidence="12">
    <location>
        <begin position="120"/>
        <end position="424"/>
    </location>
</feature>
<feature type="compositionally biased region" description="Basic residues" evidence="10">
    <location>
        <begin position="747"/>
        <end position="761"/>
    </location>
</feature>
<keyword evidence="8" id="KW-0472">Membrane</keyword>
<evidence type="ECO:0000256" key="10">
    <source>
        <dbReference type="SAM" id="MobiDB-lite"/>
    </source>
</evidence>
<keyword evidence="14" id="KW-1185">Reference proteome</keyword>
<dbReference type="GO" id="GO:0006952">
    <property type="term" value="P:defense response"/>
    <property type="evidence" value="ECO:0007669"/>
    <property type="project" value="UniProtKB-ARBA"/>
</dbReference>
<feature type="region of interest" description="Disordered" evidence="10">
    <location>
        <begin position="746"/>
        <end position="781"/>
    </location>
</feature>
<dbReference type="InterPro" id="IPR028889">
    <property type="entry name" value="USP"/>
</dbReference>
<dbReference type="PROSITE" id="PS00973">
    <property type="entry name" value="USP_2"/>
    <property type="match status" value="1"/>
</dbReference>
<dbReference type="PROSITE" id="PS51450">
    <property type="entry name" value="LRR"/>
    <property type="match status" value="1"/>
</dbReference>
<dbReference type="PANTHER" id="PTHR48006">
    <property type="entry name" value="LEUCINE-RICH REPEAT-CONTAINING PROTEIN DDB_G0281931-RELATED"/>
    <property type="match status" value="1"/>
</dbReference>
<evidence type="ECO:0000259" key="11">
    <source>
        <dbReference type="PROSITE" id="PS50011"/>
    </source>
</evidence>
<dbReference type="SUPFAM" id="SSF54001">
    <property type="entry name" value="Cysteine proteinases"/>
    <property type="match status" value="1"/>
</dbReference>
<dbReference type="InterPro" id="IPR018200">
    <property type="entry name" value="USP_CS"/>
</dbReference>
<keyword evidence="9" id="KW-0325">Glycoprotein</keyword>
<keyword evidence="5" id="KW-0732">Signal</keyword>
<dbReference type="InterPro" id="IPR032675">
    <property type="entry name" value="LRR_dom_sf"/>
</dbReference>
<dbReference type="Pfam" id="PF07714">
    <property type="entry name" value="PK_Tyr_Ser-Thr"/>
    <property type="match status" value="1"/>
</dbReference>
<dbReference type="SUPFAM" id="SSF52058">
    <property type="entry name" value="L domain-like"/>
    <property type="match status" value="1"/>
</dbReference>
<dbReference type="InterPro" id="IPR001245">
    <property type="entry name" value="Ser-Thr/Tyr_kinase_cat_dom"/>
</dbReference>
<dbReference type="GO" id="GO:0004843">
    <property type="term" value="F:cysteine-type deubiquitinase activity"/>
    <property type="evidence" value="ECO:0007669"/>
    <property type="project" value="InterPro"/>
</dbReference>
<dbReference type="InterPro" id="IPR051824">
    <property type="entry name" value="LRR_Rcpt-Like_S/T_Kinase"/>
</dbReference>
<keyword evidence="4" id="KW-0812">Transmembrane</keyword>
<dbReference type="SMART" id="SM00369">
    <property type="entry name" value="LRR_TYP"/>
    <property type="match status" value="4"/>
</dbReference>
<evidence type="ECO:0000313" key="14">
    <source>
        <dbReference type="Proteomes" id="UP000326396"/>
    </source>
</evidence>
<proteinExistence type="inferred from homology"/>
<dbReference type="GO" id="GO:0016579">
    <property type="term" value="P:protein deubiquitination"/>
    <property type="evidence" value="ECO:0007669"/>
    <property type="project" value="InterPro"/>
</dbReference>
<keyword evidence="3" id="KW-0433">Leucine-rich repeat</keyword>
<feature type="compositionally biased region" description="Polar residues" evidence="10">
    <location>
        <begin position="487"/>
        <end position="498"/>
    </location>
</feature>
<dbReference type="GO" id="GO:0051707">
    <property type="term" value="P:response to other organism"/>
    <property type="evidence" value="ECO:0007669"/>
    <property type="project" value="UniProtKB-ARBA"/>
</dbReference>
<evidence type="ECO:0000256" key="9">
    <source>
        <dbReference type="ARBA" id="ARBA00023180"/>
    </source>
</evidence>
<dbReference type="GO" id="GO:0004672">
    <property type="term" value="F:protein kinase activity"/>
    <property type="evidence" value="ECO:0007669"/>
    <property type="project" value="InterPro"/>
</dbReference>
<evidence type="ECO:0000313" key="13">
    <source>
        <dbReference type="EMBL" id="KAD2394238.1"/>
    </source>
</evidence>
<dbReference type="GO" id="GO:0005524">
    <property type="term" value="F:ATP binding"/>
    <property type="evidence" value="ECO:0007669"/>
    <property type="project" value="InterPro"/>
</dbReference>
<dbReference type="PROSITE" id="PS50011">
    <property type="entry name" value="PROTEIN_KINASE_DOM"/>
    <property type="match status" value="1"/>
</dbReference>
<dbReference type="FunFam" id="3.90.70.10:FF:000078">
    <property type="entry name" value="Ubiquitin carboxyl-terminal hydrolase 23"/>
    <property type="match status" value="1"/>
</dbReference>
<feature type="region of interest" description="Disordered" evidence="10">
    <location>
        <begin position="812"/>
        <end position="831"/>
    </location>
</feature>
<keyword evidence="7" id="KW-1133">Transmembrane helix</keyword>
<dbReference type="SUPFAM" id="SSF56112">
    <property type="entry name" value="Protein kinase-like (PK-like)"/>
    <property type="match status" value="1"/>
</dbReference>
<dbReference type="InterPro" id="IPR038765">
    <property type="entry name" value="Papain-like_cys_pep_sf"/>
</dbReference>
<reference evidence="13 14" key="1">
    <citation type="submission" date="2019-05" db="EMBL/GenBank/DDBJ databases">
        <title>Mikania micrantha, genome provides insights into the molecular mechanism of rapid growth.</title>
        <authorList>
            <person name="Liu B."/>
        </authorList>
    </citation>
    <scope>NUCLEOTIDE SEQUENCE [LARGE SCALE GENOMIC DNA]</scope>
    <source>
        <strain evidence="13">NLD-2019</strain>
        <tissue evidence="13">Leaf</tissue>
    </source>
</reference>
<evidence type="ECO:0000259" key="12">
    <source>
        <dbReference type="PROSITE" id="PS50235"/>
    </source>
</evidence>
<dbReference type="PANTHER" id="PTHR48006:SF5">
    <property type="entry name" value="CONCANAVALIN A-LIKE LECTIN_GLUCANASE DOMAIN-CONTAINING PROTEIN-RELATED"/>
    <property type="match status" value="1"/>
</dbReference>
<feature type="region of interest" description="Disordered" evidence="10">
    <location>
        <begin position="651"/>
        <end position="670"/>
    </location>
</feature>
<dbReference type="InterPro" id="IPR001394">
    <property type="entry name" value="Peptidase_C19_UCH"/>
</dbReference>
<evidence type="ECO:0000256" key="6">
    <source>
        <dbReference type="ARBA" id="ARBA00022737"/>
    </source>
</evidence>
<evidence type="ECO:0000256" key="3">
    <source>
        <dbReference type="ARBA" id="ARBA00022614"/>
    </source>
</evidence>
<dbReference type="OrthoDB" id="420187at2759"/>
<dbReference type="InterPro" id="IPR011009">
    <property type="entry name" value="Kinase-like_dom_sf"/>
</dbReference>
<dbReference type="Gene3D" id="1.10.510.10">
    <property type="entry name" value="Transferase(Phosphotransferase) domain 1"/>
    <property type="match status" value="1"/>
</dbReference>
<dbReference type="GO" id="GO:0016020">
    <property type="term" value="C:membrane"/>
    <property type="evidence" value="ECO:0007669"/>
    <property type="project" value="UniProtKB-SubCell"/>
</dbReference>
<keyword evidence="6" id="KW-0677">Repeat</keyword>
<feature type="region of interest" description="Disordered" evidence="10">
    <location>
        <begin position="83"/>
        <end position="103"/>
    </location>
</feature>
<dbReference type="PROSITE" id="PS50235">
    <property type="entry name" value="USP_3"/>
    <property type="match status" value="1"/>
</dbReference>
<dbReference type="EMBL" id="SZYD01000019">
    <property type="protein sequence ID" value="KAD2394238.1"/>
    <property type="molecule type" value="Genomic_DNA"/>
</dbReference>
<organism evidence="13 14">
    <name type="scientific">Mikania micrantha</name>
    <name type="common">bitter vine</name>
    <dbReference type="NCBI Taxonomy" id="192012"/>
    <lineage>
        <taxon>Eukaryota</taxon>
        <taxon>Viridiplantae</taxon>
        <taxon>Streptophyta</taxon>
        <taxon>Embryophyta</taxon>
        <taxon>Tracheophyta</taxon>
        <taxon>Spermatophyta</taxon>
        <taxon>Magnoliopsida</taxon>
        <taxon>eudicotyledons</taxon>
        <taxon>Gunneridae</taxon>
        <taxon>Pentapetalae</taxon>
        <taxon>asterids</taxon>
        <taxon>campanulids</taxon>
        <taxon>Asterales</taxon>
        <taxon>Asteraceae</taxon>
        <taxon>Asteroideae</taxon>
        <taxon>Heliantheae alliance</taxon>
        <taxon>Eupatorieae</taxon>
        <taxon>Mikania</taxon>
    </lineage>
</organism>
<evidence type="ECO:0008006" key="15">
    <source>
        <dbReference type="Google" id="ProtNLM"/>
    </source>
</evidence>
<accession>A0A5N6LS51</accession>
<protein>
    <recommendedName>
        <fullName evidence="15">USP domain-containing protein</fullName>
    </recommendedName>
</protein>
<name>A0A5N6LS51_9ASTR</name>
<evidence type="ECO:0000256" key="5">
    <source>
        <dbReference type="ARBA" id="ARBA00022729"/>
    </source>
</evidence>
<evidence type="ECO:0000256" key="1">
    <source>
        <dbReference type="ARBA" id="ARBA00004479"/>
    </source>
</evidence>
<evidence type="ECO:0000256" key="2">
    <source>
        <dbReference type="ARBA" id="ARBA00009085"/>
    </source>
</evidence>
<dbReference type="InterPro" id="IPR003591">
    <property type="entry name" value="Leu-rich_rpt_typical-subtyp"/>
</dbReference>
<feature type="region of interest" description="Disordered" evidence="10">
    <location>
        <begin position="16"/>
        <end position="36"/>
    </location>
</feature>
<evidence type="ECO:0000256" key="7">
    <source>
        <dbReference type="ARBA" id="ARBA00022989"/>
    </source>
</evidence>
<sequence length="1372" mass="150872">MAESVSLIDNSIIVAQKPISHENPRDEPTESVAPADKSPFRRIEFHLARKPFTGFTNGGGDGSFRLETLNPIATSSNITNANHQNIGLDRTSGKKRDASDLDNGLDPELSVEMTIRRIGAGLENLGNTCFLNSVLQCLTYTAPLVAYLQRGKHHVTCRKSGFCALCAIQKHVSRALQLSGKSLAPKDLVSNLRCISRTFRNSRQEDAHEYMVNLLESMHKCCLPNGVPSESQSAYDKSLVHKIFGGRLRSQVKCMHCNFCSNKFDPFLDLSLEILRADTLHKAFANFTAQEMLDGGAKQYHCQQCKQKVKALKQLTIYKPPNVLTVHLKRFGSHISGQKIDKKIQFGHTLDLKPFVTGPYDEDLKYTLYGVLVHAGWSTHSGHYYCFVRTSSGMWYALDDNQVSQVSEKKVFEQKAYMLFYFKDRKNFATKKCTDKEKIVMNATLNGSGAPREAQMKARLCNGSLNCQTSLKMAIDVHIKDKKELNGTPNGVSASSEAQMKRGPSNGPPNDQTSLVTFGTESNGSNPVAPKEIHANTYLSDESVNGHKSSVSVSTQLNRPGALKEAQMNKGPSDGSSNAEMFLADVCIDRNGFNPIAPEKAQTNSNPMSLNDEKSSATVEIMRSGFSNGAAEATQKKVSSVLESNPEPIKTEDITKDIGGGVSSGDNRVGDGHVKTATALLRSSGLPKMESFINENSLQMELPCMPKMEKKAVGRKIHKKVKNSLKCKIVSMKFSSNVLMGTSLLNQRKKKKHKRSKRAKNLGRENLVNEDPSSSVKAEPQDAVRPPFKIGFKERVVKDGAVLATSDLNVDSTVNQSNPKESNRLEHGCRSSSQKDLVHMLTLGTDHRARGYENENAGHIFQFVFCDAKQQDVIGLVAPNLGLTGPIPDNTIGKLRKLQFLDLNSNQINDFSSDFWSLISLKTLNLSNNNFSINLPTNIGNFGSLEKLDLSFNNFTGNLPDSFSSLVSLQVLNLNRNRFNSNIPLGIINCHSLTSVDLSMNNFQGSLPQGFDTAFPKLKSLNLAGNMVKGKDIKVASLVPVVIFEKPLLNFTFSDLLSATSNFDQDTLLAEGRFGPVYHGFLGGSVHVAIKVMVHGSTMTDEEAAAELVCLGQIKHPNLVPLMGYCLAGEQRIAIYDYMENGNLHNLLYDLPLGVHVNEDWSTDTWEDQETNDNGIQNVVSESLLMTWQFRHKIGLGTARALAFLHHGCSPPIIHRDVKASSVYLDYNLDPKLSDFGLSKIFGNGVCDDMARGSHGPDGVVTPKSDVYGFGVVLLELITGKKPVDDEYPNDDNSKAQDLVSWVRGLVRVNHGSRAIDPKIRATGDEGQMVEGLKIGYLCTADLPFKRPSMQQVVGLLKDIEPACDSKQVQTN</sequence>
<evidence type="ECO:0000256" key="8">
    <source>
        <dbReference type="ARBA" id="ARBA00023136"/>
    </source>
</evidence>
<dbReference type="Gene3D" id="3.80.10.10">
    <property type="entry name" value="Ribonuclease Inhibitor"/>
    <property type="match status" value="2"/>
</dbReference>
<evidence type="ECO:0000256" key="4">
    <source>
        <dbReference type="ARBA" id="ARBA00022692"/>
    </source>
</evidence>
<dbReference type="InterPro" id="IPR000719">
    <property type="entry name" value="Prot_kinase_dom"/>
</dbReference>